<gene>
    <name evidence="2" type="ORF">WDU99_08040</name>
</gene>
<feature type="transmembrane region" description="Helical" evidence="1">
    <location>
        <begin position="6"/>
        <end position="29"/>
    </location>
</feature>
<dbReference type="EMBL" id="JBBDGM010000005">
    <property type="protein sequence ID" value="MEJ1088263.1"/>
    <property type="molecule type" value="Genomic_DNA"/>
</dbReference>
<keyword evidence="3" id="KW-1185">Reference proteome</keyword>
<evidence type="ECO:0000313" key="3">
    <source>
        <dbReference type="Proteomes" id="UP001371224"/>
    </source>
</evidence>
<evidence type="ECO:0000256" key="1">
    <source>
        <dbReference type="SAM" id="Phobius"/>
    </source>
</evidence>
<evidence type="ECO:0000313" key="2">
    <source>
        <dbReference type="EMBL" id="MEJ1088263.1"/>
    </source>
</evidence>
<sequence>MYVSADIIATLSSFITLGIGMLALAAWMVRRIDRVENKVDALEDKLGARIDALAGEVTEVKIAVARLEGPPRHLLPVR</sequence>
<protein>
    <recommendedName>
        <fullName evidence="4">Response regulator</fullName>
    </recommendedName>
</protein>
<keyword evidence="1" id="KW-1133">Transmembrane helix</keyword>
<dbReference type="Proteomes" id="UP001371224">
    <property type="component" value="Unassembled WGS sequence"/>
</dbReference>
<keyword evidence="1" id="KW-0472">Membrane</keyword>
<accession>A0ABU8LC45</accession>
<comment type="caution">
    <text evidence="2">The sequence shown here is derived from an EMBL/GenBank/DDBJ whole genome shotgun (WGS) entry which is preliminary data.</text>
</comment>
<proteinExistence type="predicted"/>
<organism evidence="2 3">
    <name type="scientific">Microbacterium bandirmense</name>
    <dbReference type="NCBI Taxonomy" id="3122050"/>
    <lineage>
        <taxon>Bacteria</taxon>
        <taxon>Bacillati</taxon>
        <taxon>Actinomycetota</taxon>
        <taxon>Actinomycetes</taxon>
        <taxon>Micrococcales</taxon>
        <taxon>Microbacteriaceae</taxon>
        <taxon>Microbacterium</taxon>
    </lineage>
</organism>
<name>A0ABU8LC45_9MICO</name>
<keyword evidence="1" id="KW-0812">Transmembrane</keyword>
<dbReference type="RefSeq" id="WP_337331929.1">
    <property type="nucleotide sequence ID" value="NZ_JBBDGM010000005.1"/>
</dbReference>
<reference evidence="2 3" key="1">
    <citation type="submission" date="2024-02" db="EMBL/GenBank/DDBJ databases">
        <authorList>
            <person name="Saticioglu I.B."/>
        </authorList>
    </citation>
    <scope>NUCLEOTIDE SEQUENCE [LARGE SCALE GENOMIC DNA]</scope>
    <source>
        <strain evidence="2 3">Mu-80</strain>
    </source>
</reference>
<evidence type="ECO:0008006" key="4">
    <source>
        <dbReference type="Google" id="ProtNLM"/>
    </source>
</evidence>